<reference evidence="6" key="1">
    <citation type="submission" date="2014-09" db="EMBL/GenBank/DDBJ databases">
        <authorList>
            <person name="Gomez-Valero L."/>
        </authorList>
    </citation>
    <scope>NUCLEOTIDE SEQUENCE [LARGE SCALE GENOMIC DNA]</scope>
    <source>
        <strain evidence="6">ATCC700992</strain>
    </source>
</reference>
<feature type="binding site" evidence="3">
    <location>
        <position position="145"/>
    </location>
    <ligand>
        <name>substrate</name>
    </ligand>
</feature>
<feature type="binding site" evidence="3">
    <location>
        <position position="127"/>
    </location>
    <ligand>
        <name>substrate</name>
    </ligand>
</feature>
<dbReference type="Pfam" id="PF08450">
    <property type="entry name" value="SGL"/>
    <property type="match status" value="1"/>
</dbReference>
<comment type="similarity">
    <text evidence="1">Belongs to the SMP-30/CGR1 family.</text>
</comment>
<dbReference type="InterPro" id="IPR011042">
    <property type="entry name" value="6-blade_b-propeller_TolB-like"/>
</dbReference>
<dbReference type="GO" id="GO:0019853">
    <property type="term" value="P:L-ascorbic acid biosynthetic process"/>
    <property type="evidence" value="ECO:0007669"/>
    <property type="project" value="TreeGrafter"/>
</dbReference>
<dbReference type="InterPro" id="IPR013658">
    <property type="entry name" value="SGL"/>
</dbReference>
<gene>
    <name evidence="5" type="ORF">LFA_3178</name>
</gene>
<evidence type="ECO:0000256" key="3">
    <source>
        <dbReference type="PIRSR" id="PIRSR605511-2"/>
    </source>
</evidence>
<organism evidence="5 6">
    <name type="scientific">Legionella fallonii LLAP-10</name>
    <dbReference type="NCBI Taxonomy" id="1212491"/>
    <lineage>
        <taxon>Bacteria</taxon>
        <taxon>Pseudomonadati</taxon>
        <taxon>Pseudomonadota</taxon>
        <taxon>Gammaproteobacteria</taxon>
        <taxon>Legionellales</taxon>
        <taxon>Legionellaceae</taxon>
        <taxon>Legionella</taxon>
    </lineage>
</organism>
<sequence>MEFFLYAGYIRHRLYFKEIIANNYIMNTLNPTVIFNSQAVLGESPLWSDHEGIMYWLDCLQPAIHCFNPQTCSDKFIILDQIVTSIALYVPNILLVTVEEGYAFVNLKTGILEQIANPYANQSVIFNDGKCDRQGRFWSGTAAKDWQSPIGILYQLSADLTFKPMDRGFILSNGIGFSPDNEYLYFSDSLAHTIYRYDFDLAAGTITNKQSFISIPDSEGIPDGMTVDTEGFLWVAMWDGWAVNRYDTQGKKVDSVKLPVPRPTSVAFGDRDLSTLYITSARMGLSDEQLQLSPLSGSLFALKTLFQGLPEPHFKGDTK</sequence>
<accession>A0A098G976</accession>
<dbReference type="GO" id="GO:0005509">
    <property type="term" value="F:calcium ion binding"/>
    <property type="evidence" value="ECO:0007669"/>
    <property type="project" value="TreeGrafter"/>
</dbReference>
<dbReference type="HOGENOM" id="CLU_036110_3_1_6"/>
<evidence type="ECO:0000256" key="1">
    <source>
        <dbReference type="ARBA" id="ARBA00008853"/>
    </source>
</evidence>
<feature type="domain" description="SMP-30/Gluconolactonase/LRE-like region" evidence="4">
    <location>
        <begin position="41"/>
        <end position="282"/>
    </location>
</feature>
<dbReference type="PANTHER" id="PTHR10907">
    <property type="entry name" value="REGUCALCIN"/>
    <property type="match status" value="1"/>
</dbReference>
<dbReference type="PANTHER" id="PTHR10907:SF47">
    <property type="entry name" value="REGUCALCIN"/>
    <property type="match status" value="1"/>
</dbReference>
<dbReference type="Proteomes" id="UP000032430">
    <property type="component" value="Chromosome I"/>
</dbReference>
<evidence type="ECO:0000259" key="4">
    <source>
        <dbReference type="Pfam" id="PF08450"/>
    </source>
</evidence>
<dbReference type="Gene3D" id="2.120.10.30">
    <property type="entry name" value="TolB, C-terminal domain"/>
    <property type="match status" value="1"/>
</dbReference>
<feature type="active site" description="Proton donor/acceptor" evidence="2">
    <location>
        <position position="223"/>
    </location>
</feature>
<dbReference type="GO" id="GO:0004341">
    <property type="term" value="F:gluconolactonase activity"/>
    <property type="evidence" value="ECO:0007669"/>
    <property type="project" value="TreeGrafter"/>
</dbReference>
<dbReference type="InterPro" id="IPR005511">
    <property type="entry name" value="SMP-30"/>
</dbReference>
<feature type="binding site" evidence="3">
    <location>
        <position position="223"/>
    </location>
    <ligand>
        <name>a divalent metal cation</name>
        <dbReference type="ChEBI" id="CHEBI:60240"/>
    </ligand>
</feature>
<evidence type="ECO:0000313" key="5">
    <source>
        <dbReference type="EMBL" id="CEG58516.1"/>
    </source>
</evidence>
<protein>
    <submittedName>
        <fullName evidence="5">SMP-30/Gluconolaconase/LRE domain protein</fullName>
    </submittedName>
</protein>
<keyword evidence="3" id="KW-0862">Zinc</keyword>
<comment type="cofactor">
    <cofactor evidence="3">
        <name>Zn(2+)</name>
        <dbReference type="ChEBI" id="CHEBI:29105"/>
    </cofactor>
    <text evidence="3">Binds 1 divalent metal cation per subunit.</text>
</comment>
<dbReference type="RefSeq" id="WP_231865853.1">
    <property type="nucleotide sequence ID" value="NZ_LN614827.1"/>
</dbReference>
<evidence type="ECO:0000313" key="6">
    <source>
        <dbReference type="Proteomes" id="UP000032430"/>
    </source>
</evidence>
<feature type="binding site" evidence="3">
    <location>
        <position position="43"/>
    </location>
    <ligand>
        <name>a divalent metal cation</name>
        <dbReference type="ChEBI" id="CHEBI:60240"/>
    </ligand>
</feature>
<keyword evidence="3" id="KW-0479">Metal-binding</keyword>
<dbReference type="EMBL" id="LN614827">
    <property type="protein sequence ID" value="CEG58516.1"/>
    <property type="molecule type" value="Genomic_DNA"/>
</dbReference>
<proteinExistence type="inferred from homology"/>
<keyword evidence="6" id="KW-1185">Reference proteome</keyword>
<dbReference type="KEGG" id="lfa:LFA_3178"/>
<dbReference type="SUPFAM" id="SSF63829">
    <property type="entry name" value="Calcium-dependent phosphotriesterase"/>
    <property type="match status" value="1"/>
</dbReference>
<dbReference type="STRING" id="1212491.LFA_3178"/>
<evidence type="ECO:0000256" key="2">
    <source>
        <dbReference type="PIRSR" id="PIRSR605511-1"/>
    </source>
</evidence>
<feature type="binding site" evidence="3">
    <location>
        <position position="173"/>
    </location>
    <ligand>
        <name>a divalent metal cation</name>
        <dbReference type="ChEBI" id="CHEBI:60240"/>
    </ligand>
</feature>
<name>A0A098G976_9GAMM</name>
<dbReference type="AlphaFoldDB" id="A0A098G976"/>
<dbReference type="PRINTS" id="PR01790">
    <property type="entry name" value="SMP30FAMILY"/>
</dbReference>